<evidence type="ECO:0000313" key="6">
    <source>
        <dbReference type="Proteomes" id="UP000067444"/>
    </source>
</evidence>
<dbReference type="Pfam" id="PF00155">
    <property type="entry name" value="Aminotran_1_2"/>
    <property type="match status" value="1"/>
</dbReference>
<sequence>MSEKRDHGGGLDAAVAEYGGTRADWLDLSTGINPVPYPVGEIDPEAWTALPDQGAMDRLLAAARAFWNVPEGAEIVAANGASALISKMPYLTSHFGGAYIPRPTYNEHQAAVEASPDWIMSDDPEDAQMHVYVHPNNPTGETWKAERMGGRVRTVIDESFCDVMPEQSHIGLAEDHGIIVLKSFGKFWGLAGLRLGFAIGAPATLNPVERTKSLYGKEETTACATLAEHLGPWAVAGPALEIGARALEDVAWAEATRERLAMDVARLDELMTQVGATVVGGTDLFRLYEFADAAAVQDHLARGHVWSRIFPYSKTWLRLGLPHPDRWDQLEAAVEGLR</sequence>
<dbReference type="PATRIC" id="fig|1458307.3.peg.188"/>
<evidence type="ECO:0000259" key="4">
    <source>
        <dbReference type="Pfam" id="PF00155"/>
    </source>
</evidence>
<evidence type="ECO:0000256" key="2">
    <source>
        <dbReference type="ARBA" id="ARBA00022898"/>
    </source>
</evidence>
<dbReference type="EC" id="2.6.1.-" evidence="3"/>
<comment type="similarity">
    <text evidence="3">Belongs to the class-I pyridoxal-phosphate-dependent aminotransferase family.</text>
</comment>
<dbReference type="AlphaFoldDB" id="A0A0K0Y1E1"/>
<keyword evidence="6" id="KW-1185">Reference proteome</keyword>
<dbReference type="GO" id="GO:0016829">
    <property type="term" value="F:lyase activity"/>
    <property type="evidence" value="ECO:0007669"/>
    <property type="project" value="UniProtKB-KW"/>
</dbReference>
<dbReference type="InterPro" id="IPR015422">
    <property type="entry name" value="PyrdxlP-dep_Trfase_small"/>
</dbReference>
<evidence type="ECO:0000313" key="5">
    <source>
        <dbReference type="EMBL" id="AKS44755.1"/>
    </source>
</evidence>
<dbReference type="SUPFAM" id="SSF53383">
    <property type="entry name" value="PLP-dependent transferases"/>
    <property type="match status" value="1"/>
</dbReference>
<dbReference type="EMBL" id="CP012160">
    <property type="protein sequence ID" value="AKS44755.1"/>
    <property type="molecule type" value="Genomic_DNA"/>
</dbReference>
<feature type="domain" description="Aminotransferase class I/classII large" evidence="4">
    <location>
        <begin position="132"/>
        <end position="325"/>
    </location>
</feature>
<dbReference type="Gene3D" id="3.40.640.10">
    <property type="entry name" value="Type I PLP-dependent aspartate aminotransferase-like (Major domain)"/>
    <property type="match status" value="1"/>
</dbReference>
<name>A0A0K0Y1E1_9RHOB</name>
<comment type="cofactor">
    <cofactor evidence="1 3">
        <name>pyridoxal 5'-phosphate</name>
        <dbReference type="ChEBI" id="CHEBI:597326"/>
    </cofactor>
</comment>
<evidence type="ECO:0000256" key="3">
    <source>
        <dbReference type="RuleBase" id="RU000481"/>
    </source>
</evidence>
<dbReference type="OrthoDB" id="9799304at2"/>
<dbReference type="Gene3D" id="3.90.1150.10">
    <property type="entry name" value="Aspartate Aminotransferase, domain 1"/>
    <property type="match status" value="1"/>
</dbReference>
<dbReference type="RefSeq" id="WP_049833211.1">
    <property type="nucleotide sequence ID" value="NZ_CP012160.1"/>
</dbReference>
<dbReference type="GO" id="GO:0008483">
    <property type="term" value="F:transaminase activity"/>
    <property type="evidence" value="ECO:0007669"/>
    <property type="project" value="UniProtKB-KW"/>
</dbReference>
<accession>A0A0K0Y1E1</accession>
<organism evidence="5 6">
    <name type="scientific">Octadecabacter temperatus</name>
    <dbReference type="NCBI Taxonomy" id="1458307"/>
    <lineage>
        <taxon>Bacteria</taxon>
        <taxon>Pseudomonadati</taxon>
        <taxon>Pseudomonadota</taxon>
        <taxon>Alphaproteobacteria</taxon>
        <taxon>Rhodobacterales</taxon>
        <taxon>Roseobacteraceae</taxon>
        <taxon>Octadecabacter</taxon>
    </lineage>
</organism>
<protein>
    <recommendedName>
        <fullName evidence="3">Aminotransferase</fullName>
        <ecNumber evidence="3">2.6.1.-</ecNumber>
    </recommendedName>
</protein>
<gene>
    <name evidence="5" type="primary">cobD</name>
    <name evidence="5" type="ORF">OSB_01860</name>
</gene>
<keyword evidence="3" id="KW-0032">Aminotransferase</keyword>
<proteinExistence type="inferred from homology"/>
<dbReference type="InterPro" id="IPR004839">
    <property type="entry name" value="Aminotransferase_I/II_large"/>
</dbReference>
<dbReference type="InterPro" id="IPR004838">
    <property type="entry name" value="NHTrfase_class1_PyrdxlP-BS"/>
</dbReference>
<dbReference type="PANTHER" id="PTHR42885:SF1">
    <property type="entry name" value="THREONINE-PHOSPHATE DECARBOXYLASE"/>
    <property type="match status" value="1"/>
</dbReference>
<dbReference type="GO" id="GO:0030170">
    <property type="term" value="F:pyridoxal phosphate binding"/>
    <property type="evidence" value="ECO:0007669"/>
    <property type="project" value="InterPro"/>
</dbReference>
<dbReference type="InterPro" id="IPR015421">
    <property type="entry name" value="PyrdxlP-dep_Trfase_major"/>
</dbReference>
<dbReference type="InterPro" id="IPR015424">
    <property type="entry name" value="PyrdxlP-dep_Trfase"/>
</dbReference>
<dbReference type="Proteomes" id="UP000067444">
    <property type="component" value="Chromosome"/>
</dbReference>
<dbReference type="PROSITE" id="PS00105">
    <property type="entry name" value="AA_TRANSFER_CLASS_1"/>
    <property type="match status" value="1"/>
</dbReference>
<dbReference type="KEGG" id="otm:OSB_01860"/>
<keyword evidence="5" id="KW-0456">Lyase</keyword>
<reference evidence="5 6" key="1">
    <citation type="journal article" date="2015" name="Genome Announc.">
        <title>Closed Genome Sequence of Octadecabacter temperatus SB1, the First Mesophilic Species of the Genus Octadecabacter.</title>
        <authorList>
            <person name="Voget S."/>
            <person name="Billerbeck S."/>
            <person name="Simon M."/>
            <person name="Daniel R."/>
        </authorList>
    </citation>
    <scope>NUCLEOTIDE SEQUENCE [LARGE SCALE GENOMIC DNA]</scope>
    <source>
        <strain evidence="5 6">SB1</strain>
    </source>
</reference>
<dbReference type="STRING" id="1458307.OSB_01860"/>
<evidence type="ECO:0000256" key="1">
    <source>
        <dbReference type="ARBA" id="ARBA00001933"/>
    </source>
</evidence>
<dbReference type="PANTHER" id="PTHR42885">
    <property type="entry name" value="HISTIDINOL-PHOSPHATE AMINOTRANSFERASE-RELATED"/>
    <property type="match status" value="1"/>
</dbReference>
<keyword evidence="3" id="KW-0808">Transferase</keyword>
<keyword evidence="2" id="KW-0663">Pyridoxal phosphate</keyword>